<reference evidence="2 3" key="1">
    <citation type="submission" date="2017-03" db="EMBL/GenBank/DDBJ databases">
        <title>An alternative strategy for trypanosome survival in the mammalian bloodstream revealed through genome and transcriptome analysis of the ubiquitous bovine parasite Trypanosoma (Megatrypanum) theileri.</title>
        <authorList>
            <person name="Kelly S."/>
            <person name="Ivens A."/>
            <person name="Mott A."/>
            <person name="O'Neill E."/>
            <person name="Emms D."/>
            <person name="Macleod O."/>
            <person name="Voorheis P."/>
            <person name="Matthews J."/>
            <person name="Matthews K."/>
            <person name="Carrington M."/>
        </authorList>
    </citation>
    <scope>NUCLEOTIDE SEQUENCE [LARGE SCALE GENOMIC DNA]</scope>
    <source>
        <strain evidence="2">Edinburgh</strain>
    </source>
</reference>
<dbReference type="InterPro" id="IPR001279">
    <property type="entry name" value="Metallo-B-lactamas"/>
</dbReference>
<name>A0A1X0NTE2_9TRYP</name>
<evidence type="ECO:0000259" key="1">
    <source>
        <dbReference type="Pfam" id="PF12706"/>
    </source>
</evidence>
<dbReference type="GeneID" id="39986498"/>
<dbReference type="PANTHER" id="PTHR42663:SF6">
    <property type="entry name" value="HYDROLASE C777.06C-RELATED"/>
    <property type="match status" value="1"/>
</dbReference>
<dbReference type="VEuPathDB" id="TriTrypDB:TM35_000192200"/>
<organism evidence="2 3">
    <name type="scientific">Trypanosoma theileri</name>
    <dbReference type="NCBI Taxonomy" id="67003"/>
    <lineage>
        <taxon>Eukaryota</taxon>
        <taxon>Discoba</taxon>
        <taxon>Euglenozoa</taxon>
        <taxon>Kinetoplastea</taxon>
        <taxon>Metakinetoplastina</taxon>
        <taxon>Trypanosomatida</taxon>
        <taxon>Trypanosomatidae</taxon>
        <taxon>Trypanosoma</taxon>
    </lineage>
</organism>
<gene>
    <name evidence="2" type="ORF">TM35_000192200</name>
</gene>
<proteinExistence type="predicted"/>
<sequence length="379" mass="42220">MQQVKKEENAPLTNTFSITIVGSGVSTAIPVIGHFSGNCACAAALKDMNGPNRRNNVSLLITVPSRDASHSDGAVKHILIDCGKTFRDAYFRVLAKHKVQYVDALLITHDHADAVAGIDDLRDLQYMTVDENDDWFVKQYISTYTSAKTVNNMKEQFGYIYRNSRLVGPAPESKEAHEALLQHFTEECKQKKISNNIGKRRSTALDFFTLPDTIPTPFYIPALGSDFPMYAVPVEHGAGYMSLGFVFGRGVAFHSVGATPLDIKDKSCVVYLSDVSFIPEAAMSFLQDLVKIDVLIVDLLYGPGKRHPTHYCMDDVIRLVELLQPIRTYGIGMYCDVEHTKGNEYLCERLEELRRNGKCSDRVISVMLGFDALDIPLPL</sequence>
<dbReference type="OrthoDB" id="341300at2759"/>
<feature type="domain" description="Metallo-beta-lactamase" evidence="1">
    <location>
        <begin position="78"/>
        <end position="331"/>
    </location>
</feature>
<dbReference type="AlphaFoldDB" id="A0A1X0NTE2"/>
<accession>A0A1X0NTE2</accession>
<dbReference type="Pfam" id="PF12706">
    <property type="entry name" value="Lactamase_B_2"/>
    <property type="match status" value="1"/>
</dbReference>
<comment type="caution">
    <text evidence="2">The sequence shown here is derived from an EMBL/GenBank/DDBJ whole genome shotgun (WGS) entry which is preliminary data.</text>
</comment>
<evidence type="ECO:0000313" key="3">
    <source>
        <dbReference type="Proteomes" id="UP000192257"/>
    </source>
</evidence>
<evidence type="ECO:0000313" key="2">
    <source>
        <dbReference type="EMBL" id="ORC87976.1"/>
    </source>
</evidence>
<protein>
    <recommendedName>
        <fullName evidence="1">Metallo-beta-lactamase domain-containing protein</fullName>
    </recommendedName>
</protein>
<dbReference type="SUPFAM" id="SSF56281">
    <property type="entry name" value="Metallo-hydrolase/oxidoreductase"/>
    <property type="match status" value="1"/>
</dbReference>
<dbReference type="EMBL" id="NBCO01000019">
    <property type="protein sequence ID" value="ORC87976.1"/>
    <property type="molecule type" value="Genomic_DNA"/>
</dbReference>
<dbReference type="InterPro" id="IPR036866">
    <property type="entry name" value="RibonucZ/Hydroxyglut_hydro"/>
</dbReference>
<keyword evidence="3" id="KW-1185">Reference proteome</keyword>
<dbReference type="PANTHER" id="PTHR42663">
    <property type="entry name" value="HYDROLASE C777.06C-RELATED-RELATED"/>
    <property type="match status" value="1"/>
</dbReference>
<dbReference type="RefSeq" id="XP_028882042.1">
    <property type="nucleotide sequence ID" value="XM_029026718.1"/>
</dbReference>
<dbReference type="CDD" id="cd16279">
    <property type="entry name" value="metallo-hydrolase-like_MBL-fold"/>
    <property type="match status" value="1"/>
</dbReference>
<dbReference type="Proteomes" id="UP000192257">
    <property type="component" value="Unassembled WGS sequence"/>
</dbReference>
<dbReference type="STRING" id="67003.A0A1X0NTE2"/>
<dbReference type="Gene3D" id="3.60.15.10">
    <property type="entry name" value="Ribonuclease Z/Hydroxyacylglutathione hydrolase-like"/>
    <property type="match status" value="1"/>
</dbReference>